<reference evidence="1 2" key="1">
    <citation type="submission" date="2024-06" db="EMBL/GenBank/DDBJ databases">
        <title>Thioclava kandeliae sp. nov. from a rhizosphere soil sample of Kandelia candel in a mangrove.</title>
        <authorList>
            <person name="Mu T."/>
        </authorList>
    </citation>
    <scope>NUCLEOTIDE SEQUENCE [LARGE SCALE GENOMIC DNA]</scope>
    <source>
        <strain evidence="1 2">CPCC 100088</strain>
    </source>
</reference>
<comment type="caution">
    <text evidence="1">The sequence shown here is derived from an EMBL/GenBank/DDBJ whole genome shotgun (WGS) entry which is preliminary data.</text>
</comment>
<name>A0ABV1SBU0_9RHOB</name>
<proteinExistence type="predicted"/>
<evidence type="ECO:0000313" key="2">
    <source>
        <dbReference type="Proteomes" id="UP001438953"/>
    </source>
</evidence>
<evidence type="ECO:0000313" key="1">
    <source>
        <dbReference type="EMBL" id="MER5170368.1"/>
    </source>
</evidence>
<dbReference type="EMBL" id="JAYWLC010000001">
    <property type="protein sequence ID" value="MER5170368.1"/>
    <property type="molecule type" value="Genomic_DNA"/>
</dbReference>
<gene>
    <name evidence="1" type="ORF">VSX56_01150</name>
</gene>
<organism evidence="1 2">
    <name type="scientific">Thioclava kandeliae</name>
    <dbReference type="NCBI Taxonomy" id="3070818"/>
    <lineage>
        <taxon>Bacteria</taxon>
        <taxon>Pseudomonadati</taxon>
        <taxon>Pseudomonadota</taxon>
        <taxon>Alphaproteobacteria</taxon>
        <taxon>Rhodobacterales</taxon>
        <taxon>Paracoccaceae</taxon>
        <taxon>Thioclava</taxon>
    </lineage>
</organism>
<dbReference type="RefSeq" id="WP_339112345.1">
    <property type="nucleotide sequence ID" value="NZ_JAYWLC010000001.1"/>
</dbReference>
<dbReference type="Proteomes" id="UP001438953">
    <property type="component" value="Unassembled WGS sequence"/>
</dbReference>
<accession>A0ABV1SBU0</accession>
<sequence length="79" mass="8244">MAKVVNVLVVALIAAIVMAGGRWYMYVTNSDTPYDEVGIALNRVMPAPVAAWGCAKLHVTFGKTLPPVGCAAPDGGWLG</sequence>
<keyword evidence="2" id="KW-1185">Reference proteome</keyword>
<protein>
    <submittedName>
        <fullName evidence="1">Uncharacterized protein</fullName>
    </submittedName>
</protein>